<evidence type="ECO:0000313" key="2">
    <source>
        <dbReference type="Proteomes" id="UP000505325"/>
    </source>
</evidence>
<reference evidence="1 2" key="1">
    <citation type="submission" date="2020-06" db="EMBL/GenBank/DDBJ databases">
        <title>Genome sequence of Paramixta manurensis strain PD-1.</title>
        <authorList>
            <person name="Lee C.W."/>
            <person name="Kim J."/>
        </authorList>
    </citation>
    <scope>NUCLEOTIDE SEQUENCE [LARGE SCALE GENOMIC DNA]</scope>
    <source>
        <strain evidence="1 2">PD-1</strain>
    </source>
</reference>
<dbReference type="PANTHER" id="PTHR39332">
    <property type="entry name" value="BLL4707 PROTEIN"/>
    <property type="match status" value="1"/>
</dbReference>
<dbReference type="Gene3D" id="3.30.530.20">
    <property type="match status" value="1"/>
</dbReference>
<keyword evidence="2" id="KW-1185">Reference proteome</keyword>
<dbReference type="EMBL" id="CP054212">
    <property type="protein sequence ID" value="QKJ86942.1"/>
    <property type="molecule type" value="Genomic_DNA"/>
</dbReference>
<dbReference type="RefSeq" id="WP_173633922.1">
    <property type="nucleotide sequence ID" value="NZ_CP054212.1"/>
</dbReference>
<name>A0A6M8UJB5_9GAMM</name>
<gene>
    <name evidence="1" type="ORF">PMPD1_1993</name>
</gene>
<proteinExistence type="predicted"/>
<dbReference type="SUPFAM" id="SSF55961">
    <property type="entry name" value="Bet v1-like"/>
    <property type="match status" value="1"/>
</dbReference>
<dbReference type="CDD" id="cd07821">
    <property type="entry name" value="PYR_PYL_RCAR_like"/>
    <property type="match status" value="1"/>
</dbReference>
<dbReference type="PANTHER" id="PTHR39332:SF7">
    <property type="entry name" value="SRPBCC FAMILY PROTEIN"/>
    <property type="match status" value="1"/>
</dbReference>
<dbReference type="Pfam" id="PF10604">
    <property type="entry name" value="Polyketide_cyc2"/>
    <property type="match status" value="1"/>
</dbReference>
<evidence type="ECO:0000313" key="1">
    <source>
        <dbReference type="EMBL" id="QKJ86942.1"/>
    </source>
</evidence>
<sequence length="156" mass="17178">MTRVYYSKIITAPADSVWAIIRDFEGLPVWFPFVESCVLSSGATASQVGAVRTNTVTGGNVIQERLLELSDRDRRIVYDVISGDVPVIDYTATLTVHPVSEDNSSFVAWSADFDVDGDIAPVAEWVRSGIFETCLKELERVLSDRQVSACRTEGTL</sequence>
<accession>A0A6M8UJB5</accession>
<dbReference type="InterPro" id="IPR023393">
    <property type="entry name" value="START-like_dom_sf"/>
</dbReference>
<dbReference type="InterPro" id="IPR019587">
    <property type="entry name" value="Polyketide_cyclase/dehydratase"/>
</dbReference>
<organism evidence="1 2">
    <name type="scientific">Paramixta manurensis</name>
    <dbReference type="NCBI Taxonomy" id="2740817"/>
    <lineage>
        <taxon>Bacteria</taxon>
        <taxon>Pseudomonadati</taxon>
        <taxon>Pseudomonadota</taxon>
        <taxon>Gammaproteobacteria</taxon>
        <taxon>Enterobacterales</taxon>
        <taxon>Erwiniaceae</taxon>
        <taxon>Paramixta</taxon>
    </lineage>
</organism>
<dbReference type="KEGG" id="pmak:PMPD1_1993"/>
<dbReference type="Proteomes" id="UP000505325">
    <property type="component" value="Chromosome"/>
</dbReference>
<protein>
    <submittedName>
        <fullName evidence="1">SRPBCC family protein</fullName>
    </submittedName>
</protein>
<dbReference type="AlphaFoldDB" id="A0A6M8UJB5"/>